<name>A0ABX9Y7M8_MICCH</name>
<dbReference type="PRINTS" id="PR00035">
    <property type="entry name" value="HTHGNTR"/>
</dbReference>
<gene>
    <name evidence="5" type="ORF">DLJ60_06615</name>
</gene>
<dbReference type="SUPFAM" id="SSF64288">
    <property type="entry name" value="Chorismate lyase-like"/>
    <property type="match status" value="1"/>
</dbReference>
<dbReference type="InterPro" id="IPR028978">
    <property type="entry name" value="Chorismate_lyase_/UTRA_dom_sf"/>
</dbReference>
<dbReference type="InterPro" id="IPR036388">
    <property type="entry name" value="WH-like_DNA-bd_sf"/>
</dbReference>
<dbReference type="Pfam" id="PF07702">
    <property type="entry name" value="UTRA"/>
    <property type="match status" value="1"/>
</dbReference>
<dbReference type="SMART" id="SM00866">
    <property type="entry name" value="UTRA"/>
    <property type="match status" value="1"/>
</dbReference>
<evidence type="ECO:0000313" key="5">
    <source>
        <dbReference type="EMBL" id="RQW95568.1"/>
    </source>
</evidence>
<dbReference type="InterPro" id="IPR000524">
    <property type="entry name" value="Tscrpt_reg_HTH_GntR"/>
</dbReference>
<dbReference type="CDD" id="cd07377">
    <property type="entry name" value="WHTH_GntR"/>
    <property type="match status" value="1"/>
</dbReference>
<dbReference type="Proteomes" id="UP000274694">
    <property type="component" value="Unassembled WGS sequence"/>
</dbReference>
<dbReference type="InterPro" id="IPR036390">
    <property type="entry name" value="WH_DNA-bd_sf"/>
</dbReference>
<dbReference type="Gene3D" id="3.40.1410.10">
    <property type="entry name" value="Chorismate lyase-like"/>
    <property type="match status" value="1"/>
</dbReference>
<organism evidence="5 6">
    <name type="scientific">Micromonospora chalcea</name>
    <dbReference type="NCBI Taxonomy" id="1874"/>
    <lineage>
        <taxon>Bacteria</taxon>
        <taxon>Bacillati</taxon>
        <taxon>Actinomycetota</taxon>
        <taxon>Actinomycetes</taxon>
        <taxon>Micromonosporales</taxon>
        <taxon>Micromonosporaceae</taxon>
        <taxon>Micromonospora</taxon>
    </lineage>
</organism>
<dbReference type="PANTHER" id="PTHR44846">
    <property type="entry name" value="MANNOSYL-D-GLYCERATE TRANSPORT/METABOLISM SYSTEM REPRESSOR MNGR-RELATED"/>
    <property type="match status" value="1"/>
</dbReference>
<dbReference type="SMART" id="SM00345">
    <property type="entry name" value="HTH_GNTR"/>
    <property type="match status" value="1"/>
</dbReference>
<dbReference type="EMBL" id="QGTA01000126">
    <property type="protein sequence ID" value="RQW95568.1"/>
    <property type="molecule type" value="Genomic_DNA"/>
</dbReference>
<dbReference type="InterPro" id="IPR011663">
    <property type="entry name" value="UTRA"/>
</dbReference>
<dbReference type="RefSeq" id="WP_124778816.1">
    <property type="nucleotide sequence ID" value="NZ_JBEOTE010000018.1"/>
</dbReference>
<reference evidence="5 6" key="1">
    <citation type="submission" date="2018-05" db="EMBL/GenBank/DDBJ databases">
        <title>Micromonospora from Atacama Desert.</title>
        <authorList>
            <person name="Carro L."/>
            <person name="Goodfellow M."/>
            <person name="Klenk H.-P."/>
        </authorList>
    </citation>
    <scope>NUCLEOTIDE SEQUENCE [LARGE SCALE GENOMIC DNA]</scope>
    <source>
        <strain evidence="5 6">LB41</strain>
    </source>
</reference>
<dbReference type="SUPFAM" id="SSF46785">
    <property type="entry name" value="Winged helix' DNA-binding domain"/>
    <property type="match status" value="1"/>
</dbReference>
<evidence type="ECO:0000313" key="6">
    <source>
        <dbReference type="Proteomes" id="UP000274694"/>
    </source>
</evidence>
<dbReference type="PANTHER" id="PTHR44846:SF17">
    <property type="entry name" value="GNTR-FAMILY TRANSCRIPTIONAL REGULATOR"/>
    <property type="match status" value="1"/>
</dbReference>
<sequence length="261" mass="29013">MTDDLGARAPKYLQIAAELRRSIRDGQIKAGERLPAETALAERFRVSPITLRNAIGVLRAEGLIESRHGVGTFVRESRRLQRRSRHRYGRARSDQKLLTAHLRHEIVFAGRAPVAGEIAAAMDLPAGTEVVVRRRHLYDRETGRPEEIGASYILTEVAGGTYLEEPKVVPKALFLCIEELSGKRYTTARDHWFSRLPTAEEAAALELPTGAPVMQVIHVARAEDGSLLEVSESVWPADRIVVIDEYEVEPEPTEPVAPSEI</sequence>
<feature type="domain" description="HTH gntR-type" evidence="4">
    <location>
        <begin position="9"/>
        <end position="77"/>
    </location>
</feature>
<proteinExistence type="predicted"/>
<keyword evidence="1" id="KW-0805">Transcription regulation</keyword>
<accession>A0ABX9Y7M8</accession>
<comment type="caution">
    <text evidence="5">The sequence shown here is derived from an EMBL/GenBank/DDBJ whole genome shotgun (WGS) entry which is preliminary data.</text>
</comment>
<dbReference type="InterPro" id="IPR050679">
    <property type="entry name" value="Bact_HTH_transcr_reg"/>
</dbReference>
<keyword evidence="6" id="KW-1185">Reference proteome</keyword>
<evidence type="ECO:0000256" key="1">
    <source>
        <dbReference type="ARBA" id="ARBA00023015"/>
    </source>
</evidence>
<evidence type="ECO:0000259" key="4">
    <source>
        <dbReference type="PROSITE" id="PS50949"/>
    </source>
</evidence>
<protein>
    <recommendedName>
        <fullName evidence="4">HTH gntR-type domain-containing protein</fullName>
    </recommendedName>
</protein>
<dbReference type="PROSITE" id="PS50949">
    <property type="entry name" value="HTH_GNTR"/>
    <property type="match status" value="1"/>
</dbReference>
<keyword evidence="3" id="KW-0804">Transcription</keyword>
<dbReference type="Gene3D" id="1.10.10.10">
    <property type="entry name" value="Winged helix-like DNA-binding domain superfamily/Winged helix DNA-binding domain"/>
    <property type="match status" value="1"/>
</dbReference>
<dbReference type="Pfam" id="PF00392">
    <property type="entry name" value="GntR"/>
    <property type="match status" value="1"/>
</dbReference>
<evidence type="ECO:0000256" key="3">
    <source>
        <dbReference type="ARBA" id="ARBA00023163"/>
    </source>
</evidence>
<keyword evidence="2" id="KW-0238">DNA-binding</keyword>
<evidence type="ECO:0000256" key="2">
    <source>
        <dbReference type="ARBA" id="ARBA00023125"/>
    </source>
</evidence>